<dbReference type="SMART" id="SM01012">
    <property type="entry name" value="ANTAR"/>
    <property type="match status" value="1"/>
</dbReference>
<keyword evidence="3" id="KW-1185">Reference proteome</keyword>
<dbReference type="EMBL" id="PVZF01000006">
    <property type="protein sequence ID" value="PRY14541.1"/>
    <property type="molecule type" value="Genomic_DNA"/>
</dbReference>
<comment type="caution">
    <text evidence="2">The sequence shown here is derived from an EMBL/GenBank/DDBJ whole genome shotgun (WGS) entry which is preliminary data.</text>
</comment>
<protein>
    <submittedName>
        <fullName evidence="2">ANTAR domain-containing protein</fullName>
    </submittedName>
</protein>
<gene>
    <name evidence="2" type="ORF">CLV37_10699</name>
</gene>
<dbReference type="Proteomes" id="UP000238083">
    <property type="component" value="Unassembled WGS sequence"/>
</dbReference>
<dbReference type="Gene3D" id="1.10.10.10">
    <property type="entry name" value="Winged helix-like DNA-binding domain superfamily/Winged helix DNA-binding domain"/>
    <property type="match status" value="1"/>
</dbReference>
<dbReference type="InterPro" id="IPR005561">
    <property type="entry name" value="ANTAR"/>
</dbReference>
<dbReference type="InterPro" id="IPR011006">
    <property type="entry name" value="CheY-like_superfamily"/>
</dbReference>
<dbReference type="Pfam" id="PF03861">
    <property type="entry name" value="ANTAR"/>
    <property type="match status" value="1"/>
</dbReference>
<dbReference type="AlphaFoldDB" id="A0A2T0R3E5"/>
<dbReference type="GO" id="GO:0003723">
    <property type="term" value="F:RNA binding"/>
    <property type="evidence" value="ECO:0007669"/>
    <property type="project" value="InterPro"/>
</dbReference>
<evidence type="ECO:0000313" key="3">
    <source>
        <dbReference type="Proteomes" id="UP000238083"/>
    </source>
</evidence>
<dbReference type="InterPro" id="IPR036388">
    <property type="entry name" value="WH-like_DNA-bd_sf"/>
</dbReference>
<proteinExistence type="predicted"/>
<evidence type="ECO:0000259" key="1">
    <source>
        <dbReference type="PROSITE" id="PS50921"/>
    </source>
</evidence>
<name>A0A2T0R3E5_9ACTN</name>
<reference evidence="2 3" key="1">
    <citation type="submission" date="2018-03" db="EMBL/GenBank/DDBJ databases">
        <title>Genomic Encyclopedia of Archaeal and Bacterial Type Strains, Phase II (KMG-II): from individual species to whole genera.</title>
        <authorList>
            <person name="Goeker M."/>
        </authorList>
    </citation>
    <scope>NUCLEOTIDE SEQUENCE [LARGE SCALE GENOMIC DNA]</scope>
    <source>
        <strain evidence="2 3">DSM 19711</strain>
    </source>
</reference>
<evidence type="ECO:0000313" key="2">
    <source>
        <dbReference type="EMBL" id="PRY14541.1"/>
    </source>
</evidence>
<dbReference type="PROSITE" id="PS50921">
    <property type="entry name" value="ANTAR"/>
    <property type="match status" value="1"/>
</dbReference>
<organism evidence="2 3">
    <name type="scientific">Kineococcus rhizosphaerae</name>
    <dbReference type="NCBI Taxonomy" id="559628"/>
    <lineage>
        <taxon>Bacteria</taxon>
        <taxon>Bacillati</taxon>
        <taxon>Actinomycetota</taxon>
        <taxon>Actinomycetes</taxon>
        <taxon>Kineosporiales</taxon>
        <taxon>Kineosporiaceae</taxon>
        <taxon>Kineococcus</taxon>
    </lineage>
</organism>
<dbReference type="SUPFAM" id="SSF52172">
    <property type="entry name" value="CheY-like"/>
    <property type="match status" value="1"/>
</dbReference>
<dbReference type="RefSeq" id="WP_170127242.1">
    <property type="nucleotide sequence ID" value="NZ_PVZF01000006.1"/>
</dbReference>
<accession>A0A2T0R3E5</accession>
<sequence length="236" mass="25280">MPEPADLIEEQDVDEPALGERLRRAFGERSVPGDGADDEGVLDRVADAIEALGALLDLGWVQPEPVADLLARADPDQHAPVGDGVRSLAEDLAVARLRARTAGERSRDAVERARVVVARSEQLAQEVQERFVTSRRACGEAGARVQALEEETRQLRTALENRPPIEHAVGIVMHAVGCDADTAWRSLSTLSQHLNVKVRVLAANLADGASHGTGLSPEVLAALRVLAAGGRLRRRG</sequence>
<feature type="domain" description="ANTAR" evidence="1">
    <location>
        <begin position="145"/>
        <end position="206"/>
    </location>
</feature>